<evidence type="ECO:0000313" key="2">
    <source>
        <dbReference type="Proteomes" id="UP000076088"/>
    </source>
</evidence>
<evidence type="ECO:0000313" key="1">
    <source>
        <dbReference type="EMBL" id="AMU90513.1"/>
    </source>
</evidence>
<reference evidence="1 2" key="2">
    <citation type="journal article" date="2016" name="Genome Announc.">
        <title>Complete Genome Sequence of Sphingopyxis macrogoltabida Strain 203N (NBRC 111659), a Polyethylene Glycol Degrader.</title>
        <authorList>
            <person name="Ohtsubo Y."/>
            <person name="Nonoyama S."/>
            <person name="Nagata Y."/>
            <person name="Numata M."/>
            <person name="Tsuchikane K."/>
            <person name="Hosoyama A."/>
            <person name="Yamazoe A."/>
            <person name="Tsuda M."/>
            <person name="Fujita N."/>
            <person name="Kawai F."/>
        </authorList>
    </citation>
    <scope>NUCLEOTIDE SEQUENCE [LARGE SCALE GENOMIC DNA]</scope>
    <source>
        <strain evidence="1 2">203N</strain>
    </source>
</reference>
<dbReference type="KEGG" id="smaz:LH19_15360"/>
<protein>
    <submittedName>
        <fullName evidence="1">Uncharacterized protein</fullName>
    </submittedName>
</protein>
<dbReference type="EMBL" id="CP013344">
    <property type="protein sequence ID" value="AMU90513.1"/>
    <property type="molecule type" value="Genomic_DNA"/>
</dbReference>
<dbReference type="AlphaFoldDB" id="A0AAC9AVS7"/>
<keyword evidence="2" id="KW-1185">Reference proteome</keyword>
<name>A0AAC9AVS7_SPHMC</name>
<gene>
    <name evidence="1" type="ORF">ATM17_15935</name>
</gene>
<dbReference type="RefSeq" id="WP_054729499.1">
    <property type="nucleotide sequence ID" value="NZ_CP009429.1"/>
</dbReference>
<dbReference type="Proteomes" id="UP000076088">
    <property type="component" value="Chromosome"/>
</dbReference>
<proteinExistence type="predicted"/>
<organism evidence="1 2">
    <name type="scientific">Sphingopyxis macrogoltabida</name>
    <name type="common">Sphingomonas macrogoltabidus</name>
    <dbReference type="NCBI Taxonomy" id="33050"/>
    <lineage>
        <taxon>Bacteria</taxon>
        <taxon>Pseudomonadati</taxon>
        <taxon>Pseudomonadota</taxon>
        <taxon>Alphaproteobacteria</taxon>
        <taxon>Sphingomonadales</taxon>
        <taxon>Sphingomonadaceae</taxon>
        <taxon>Sphingopyxis</taxon>
    </lineage>
</organism>
<sequence>MSLPGVLAEIAEVAGEEAALALASRVGGTMVYFPPVPANDHWICRLIGREAGRAVCDRLTAGVGPRRVEMPLGPTGAQAKKRAQVDELLRADMSERDIALRTGYTISAIRKRKRKLGIVRDDGQLSLF</sequence>
<accession>A0AAC9AVS7</accession>
<reference evidence="2" key="1">
    <citation type="submission" date="2015-11" db="EMBL/GenBank/DDBJ databases">
        <title>Complete genome sequence of a polyethylene-glycol degrader Sphingopyxis macrogoltabida 203N (NBRC 111659).</title>
        <authorList>
            <person name="Yoshiyuki O."/>
            <person name="Shouta N."/>
            <person name="Nagata Y."/>
            <person name="Numata M."/>
            <person name="Tsuchikane K."/>
            <person name="Hosoyama A."/>
            <person name="Yamazoe A."/>
            <person name="Tsuda M."/>
            <person name="Fujita N."/>
            <person name="Kawai F."/>
        </authorList>
    </citation>
    <scope>NUCLEOTIDE SEQUENCE [LARGE SCALE GENOMIC DNA]</scope>
    <source>
        <strain evidence="2">203N</strain>
    </source>
</reference>